<dbReference type="EMBL" id="JAUJLE010000087">
    <property type="protein sequence ID" value="KAK0986498.1"/>
    <property type="molecule type" value="Genomic_DNA"/>
</dbReference>
<proteinExistence type="predicted"/>
<comment type="caution">
    <text evidence="5">The sequence shown here is derived from an EMBL/GenBank/DDBJ whole genome shotgun (WGS) entry which is preliminary data.</text>
</comment>
<dbReference type="Proteomes" id="UP001175353">
    <property type="component" value="Unassembled WGS sequence"/>
</dbReference>
<dbReference type="PANTHER" id="PTHR14430:SF4">
    <property type="entry name" value="GDP_GTP EXCHANGE FACTOR SEC2 N-TERMINAL DOMAIN-CONTAINING PROTEIN"/>
    <property type="match status" value="1"/>
</dbReference>
<feature type="compositionally biased region" description="Polar residues" evidence="2">
    <location>
        <begin position="112"/>
        <end position="122"/>
    </location>
</feature>
<organism evidence="5 6">
    <name type="scientific">Friedmanniomyces endolithicus</name>
    <dbReference type="NCBI Taxonomy" id="329885"/>
    <lineage>
        <taxon>Eukaryota</taxon>
        <taxon>Fungi</taxon>
        <taxon>Dikarya</taxon>
        <taxon>Ascomycota</taxon>
        <taxon>Pezizomycotina</taxon>
        <taxon>Dothideomycetes</taxon>
        <taxon>Dothideomycetidae</taxon>
        <taxon>Mycosphaerellales</taxon>
        <taxon>Teratosphaeriaceae</taxon>
        <taxon>Friedmanniomyces</taxon>
    </lineage>
</organism>
<evidence type="ECO:0000313" key="6">
    <source>
        <dbReference type="Proteomes" id="UP001175353"/>
    </source>
</evidence>
<keyword evidence="6" id="KW-1185">Reference proteome</keyword>
<name>A0AAN6KJM6_9PEZI</name>
<protein>
    <recommendedName>
        <fullName evidence="3">GDP/GTP exchange factor Sec2 N-terminal domain-containing protein</fullName>
    </recommendedName>
</protein>
<evidence type="ECO:0000313" key="4">
    <source>
        <dbReference type="EMBL" id="KAK0318333.1"/>
    </source>
</evidence>
<dbReference type="AlphaFoldDB" id="A0AAN6KJM6"/>
<feature type="compositionally biased region" description="Basic and acidic residues" evidence="2">
    <location>
        <begin position="1"/>
        <end position="18"/>
    </location>
</feature>
<dbReference type="EMBL" id="JASUXU010000037">
    <property type="protein sequence ID" value="KAK0318333.1"/>
    <property type="molecule type" value="Genomic_DNA"/>
</dbReference>
<dbReference type="GO" id="GO:0070319">
    <property type="term" value="C:Golgi to plasma membrane transport vesicle"/>
    <property type="evidence" value="ECO:0007669"/>
    <property type="project" value="TreeGrafter"/>
</dbReference>
<dbReference type="InterPro" id="IPR040351">
    <property type="entry name" value="RAB3IL/RAB3IP/Sec2"/>
</dbReference>
<dbReference type="Pfam" id="PF06428">
    <property type="entry name" value="Sec2p"/>
    <property type="match status" value="1"/>
</dbReference>
<accession>A0AAN6KJM6</accession>
<dbReference type="GO" id="GO:0006887">
    <property type="term" value="P:exocytosis"/>
    <property type="evidence" value="ECO:0007669"/>
    <property type="project" value="TreeGrafter"/>
</dbReference>
<feature type="region of interest" description="Disordered" evidence="2">
    <location>
        <begin position="1"/>
        <end position="30"/>
    </location>
</feature>
<dbReference type="PANTHER" id="PTHR14430">
    <property type="entry name" value="RABIN3-RELATED"/>
    <property type="match status" value="1"/>
</dbReference>
<dbReference type="Proteomes" id="UP001168146">
    <property type="component" value="Unassembled WGS sequence"/>
</dbReference>
<dbReference type="Gene3D" id="1.20.5.4880">
    <property type="match status" value="1"/>
</dbReference>
<dbReference type="InterPro" id="IPR009449">
    <property type="entry name" value="Sec2_N"/>
</dbReference>
<reference evidence="4" key="1">
    <citation type="submission" date="2021-12" db="EMBL/GenBank/DDBJ databases">
        <title>Black yeast isolated from Biological Soil Crust.</title>
        <authorList>
            <person name="Kurbessoian T."/>
        </authorList>
    </citation>
    <scope>NUCLEOTIDE SEQUENCE</scope>
    <source>
        <strain evidence="4">CCFEE 5208</strain>
    </source>
</reference>
<dbReference type="GO" id="GO:0005085">
    <property type="term" value="F:guanyl-nucleotide exchange factor activity"/>
    <property type="evidence" value="ECO:0007669"/>
    <property type="project" value="InterPro"/>
</dbReference>
<reference evidence="5" key="2">
    <citation type="submission" date="2023-06" db="EMBL/GenBank/DDBJ databases">
        <title>Black Yeasts Isolated from many extreme environments.</title>
        <authorList>
            <person name="Coleine C."/>
            <person name="Stajich J.E."/>
            <person name="Selbmann L."/>
        </authorList>
    </citation>
    <scope>NUCLEOTIDE SEQUENCE</scope>
    <source>
        <strain evidence="5">CCFEE 5200</strain>
    </source>
</reference>
<evidence type="ECO:0000256" key="1">
    <source>
        <dbReference type="ARBA" id="ARBA00023054"/>
    </source>
</evidence>
<feature type="domain" description="GDP/GTP exchange factor Sec2 N-terminal" evidence="3">
    <location>
        <begin position="123"/>
        <end position="193"/>
    </location>
</feature>
<dbReference type="GO" id="GO:0051286">
    <property type="term" value="C:cell tip"/>
    <property type="evidence" value="ECO:0007669"/>
    <property type="project" value="TreeGrafter"/>
</dbReference>
<keyword evidence="1" id="KW-0175">Coiled coil</keyword>
<evidence type="ECO:0000259" key="3">
    <source>
        <dbReference type="Pfam" id="PF06428"/>
    </source>
</evidence>
<dbReference type="SUPFAM" id="SSF144284">
    <property type="entry name" value="Sec2 N-terminal region"/>
    <property type="match status" value="1"/>
</dbReference>
<feature type="region of interest" description="Disordered" evidence="2">
    <location>
        <begin position="65"/>
        <end position="129"/>
    </location>
</feature>
<sequence length="246" mass="27928">MEQDDSPHGAHAHAHDPDLGTGSAADDAVKVRELEDEVKFLAEKANNASQRFADYENEIRVLQAQLRQQQRRHGASESNGDNAQAVAALDKPPEKPTLSRFGSLMHSRKASPVTNAVPQTPSARERELESELVKERTQRIAAEKKVKTLEAEVEELSATLFQEANEMVSSARQETAALQEKLQMMEQQLVEQRPVGDLETLHKENVRLRERFKILEQRDSDRKRRLEKLEAASKRIERVRAMLIPR</sequence>
<evidence type="ECO:0000256" key="2">
    <source>
        <dbReference type="SAM" id="MobiDB-lite"/>
    </source>
</evidence>
<evidence type="ECO:0000313" key="5">
    <source>
        <dbReference type="EMBL" id="KAK0986498.1"/>
    </source>
</evidence>
<gene>
    <name evidence="4" type="ORF">LTR82_010721</name>
    <name evidence="5" type="ORF">LTR91_010213</name>
</gene>